<dbReference type="GO" id="GO:0005506">
    <property type="term" value="F:iron ion binding"/>
    <property type="evidence" value="ECO:0007669"/>
    <property type="project" value="TreeGrafter"/>
</dbReference>
<dbReference type="EMBL" id="ML119793">
    <property type="protein sequence ID" value="RPA74333.1"/>
    <property type="molecule type" value="Genomic_DNA"/>
</dbReference>
<evidence type="ECO:0000313" key="4">
    <source>
        <dbReference type="EMBL" id="RPA74333.1"/>
    </source>
</evidence>
<dbReference type="Pfam" id="PF01521">
    <property type="entry name" value="Fe-S_biosyn"/>
    <property type="match status" value="1"/>
</dbReference>
<dbReference type="InterPro" id="IPR035903">
    <property type="entry name" value="HesB-like_dom_sf"/>
</dbReference>
<evidence type="ECO:0000313" key="5">
    <source>
        <dbReference type="Proteomes" id="UP000275078"/>
    </source>
</evidence>
<dbReference type="PANTHER" id="PTHR43011">
    <property type="entry name" value="IRON-SULFUR CLUSTER ASSEMBLY 2 HOMOLOG, MITOCHONDRIAL"/>
    <property type="match status" value="1"/>
</dbReference>
<organism evidence="4 5">
    <name type="scientific">Ascobolus immersus RN42</name>
    <dbReference type="NCBI Taxonomy" id="1160509"/>
    <lineage>
        <taxon>Eukaryota</taxon>
        <taxon>Fungi</taxon>
        <taxon>Dikarya</taxon>
        <taxon>Ascomycota</taxon>
        <taxon>Pezizomycotina</taxon>
        <taxon>Pezizomycetes</taxon>
        <taxon>Pezizales</taxon>
        <taxon>Ascobolaceae</taxon>
        <taxon>Ascobolus</taxon>
    </lineage>
</organism>
<name>A0A3N4HKD7_ASCIM</name>
<feature type="region of interest" description="Disordered" evidence="2">
    <location>
        <begin position="16"/>
        <end position="138"/>
    </location>
</feature>
<feature type="compositionally biased region" description="Low complexity" evidence="2">
    <location>
        <begin position="19"/>
        <end position="56"/>
    </location>
</feature>
<dbReference type="SUPFAM" id="SSF89360">
    <property type="entry name" value="HesB-like domain"/>
    <property type="match status" value="1"/>
</dbReference>
<reference evidence="4 5" key="1">
    <citation type="journal article" date="2018" name="Nat. Ecol. Evol.">
        <title>Pezizomycetes genomes reveal the molecular basis of ectomycorrhizal truffle lifestyle.</title>
        <authorList>
            <person name="Murat C."/>
            <person name="Payen T."/>
            <person name="Noel B."/>
            <person name="Kuo A."/>
            <person name="Morin E."/>
            <person name="Chen J."/>
            <person name="Kohler A."/>
            <person name="Krizsan K."/>
            <person name="Balestrini R."/>
            <person name="Da Silva C."/>
            <person name="Montanini B."/>
            <person name="Hainaut M."/>
            <person name="Levati E."/>
            <person name="Barry K.W."/>
            <person name="Belfiori B."/>
            <person name="Cichocki N."/>
            <person name="Clum A."/>
            <person name="Dockter R.B."/>
            <person name="Fauchery L."/>
            <person name="Guy J."/>
            <person name="Iotti M."/>
            <person name="Le Tacon F."/>
            <person name="Lindquist E.A."/>
            <person name="Lipzen A."/>
            <person name="Malagnac F."/>
            <person name="Mello A."/>
            <person name="Molinier V."/>
            <person name="Miyauchi S."/>
            <person name="Poulain J."/>
            <person name="Riccioni C."/>
            <person name="Rubini A."/>
            <person name="Sitrit Y."/>
            <person name="Splivallo R."/>
            <person name="Traeger S."/>
            <person name="Wang M."/>
            <person name="Zifcakova L."/>
            <person name="Wipf D."/>
            <person name="Zambonelli A."/>
            <person name="Paolocci F."/>
            <person name="Nowrousian M."/>
            <person name="Ottonello S."/>
            <person name="Baldrian P."/>
            <person name="Spatafora J.W."/>
            <person name="Henrissat B."/>
            <person name="Nagy L.G."/>
            <person name="Aury J.M."/>
            <person name="Wincker P."/>
            <person name="Grigoriev I.V."/>
            <person name="Bonfante P."/>
            <person name="Martin F.M."/>
        </authorList>
    </citation>
    <scope>NUCLEOTIDE SEQUENCE [LARGE SCALE GENOMIC DNA]</scope>
    <source>
        <strain evidence="4 5">RN42</strain>
    </source>
</reference>
<dbReference type="Proteomes" id="UP000275078">
    <property type="component" value="Unassembled WGS sequence"/>
</dbReference>
<dbReference type="GO" id="GO:0051539">
    <property type="term" value="F:4 iron, 4 sulfur cluster binding"/>
    <property type="evidence" value="ECO:0007669"/>
    <property type="project" value="TreeGrafter"/>
</dbReference>
<dbReference type="STRING" id="1160509.A0A3N4HKD7"/>
<gene>
    <name evidence="4" type="ORF">BJ508DRAFT_418680</name>
</gene>
<dbReference type="OrthoDB" id="1938621at2759"/>
<dbReference type="GO" id="GO:0005739">
    <property type="term" value="C:mitochondrion"/>
    <property type="evidence" value="ECO:0007669"/>
    <property type="project" value="TreeGrafter"/>
</dbReference>
<sequence length="274" mass="29664">MLFTLRATTRLIRRRNNFSTLPATSTPSSAAPLSTQAVPPTTEPSSSSSPFTFRAPTRNRLQKPQRRQASTQTRPLLASPSTPSLRTLRSQSSSYTIRTFTSSRASRTLSQQQSVAEEVTVGGPGATAGSSQGPDLSACPRVEEGDMTIINPRKDEDGKLMFVQVTERAKTRLRNVVKSDPTTPLLRITVSSGGCHGFQYLMSLDPPSTINPEEDTVIDCHEGAMLVMDEASLDLLKGSKVDYVMELIGSQFKIVGNPRATSSCGCGTSFDIEF</sequence>
<evidence type="ECO:0000256" key="1">
    <source>
        <dbReference type="ARBA" id="ARBA00006718"/>
    </source>
</evidence>
<dbReference type="InterPro" id="IPR016092">
    <property type="entry name" value="ATAP"/>
</dbReference>
<dbReference type="Gene3D" id="2.60.300.12">
    <property type="entry name" value="HesB-like domain"/>
    <property type="match status" value="1"/>
</dbReference>
<dbReference type="GO" id="GO:0016226">
    <property type="term" value="P:iron-sulfur cluster assembly"/>
    <property type="evidence" value="ECO:0007669"/>
    <property type="project" value="InterPro"/>
</dbReference>
<comment type="similarity">
    <text evidence="1">Belongs to the HesB/IscA family.</text>
</comment>
<dbReference type="GO" id="GO:0051537">
    <property type="term" value="F:2 iron, 2 sulfur cluster binding"/>
    <property type="evidence" value="ECO:0007669"/>
    <property type="project" value="TreeGrafter"/>
</dbReference>
<feature type="compositionally biased region" description="Polar residues" evidence="2">
    <location>
        <begin position="67"/>
        <end position="115"/>
    </location>
</feature>
<dbReference type="NCBIfam" id="TIGR00049">
    <property type="entry name" value="iron-sulfur cluster assembly accessory protein"/>
    <property type="match status" value="1"/>
</dbReference>
<protein>
    <recommendedName>
        <fullName evidence="3">Core domain-containing protein</fullName>
    </recommendedName>
</protein>
<proteinExistence type="inferred from homology"/>
<evidence type="ECO:0000259" key="3">
    <source>
        <dbReference type="Pfam" id="PF01521"/>
    </source>
</evidence>
<keyword evidence="5" id="KW-1185">Reference proteome</keyword>
<dbReference type="AlphaFoldDB" id="A0A3N4HKD7"/>
<evidence type="ECO:0000256" key="2">
    <source>
        <dbReference type="SAM" id="MobiDB-lite"/>
    </source>
</evidence>
<feature type="domain" description="Core" evidence="3">
    <location>
        <begin position="161"/>
        <end position="267"/>
    </location>
</feature>
<dbReference type="PANTHER" id="PTHR43011:SF1">
    <property type="entry name" value="IRON-SULFUR CLUSTER ASSEMBLY 2 HOMOLOG, MITOCHONDRIAL"/>
    <property type="match status" value="1"/>
</dbReference>
<dbReference type="InterPro" id="IPR000361">
    <property type="entry name" value="ATAP_core_dom"/>
</dbReference>
<accession>A0A3N4HKD7</accession>